<dbReference type="InterPro" id="IPR029058">
    <property type="entry name" value="AB_hydrolase_fold"/>
</dbReference>
<dbReference type="Proteomes" id="UP000054007">
    <property type="component" value="Unassembled WGS sequence"/>
</dbReference>
<gene>
    <name evidence="2" type="ORF">CYLTODRAFT_434962</name>
</gene>
<feature type="domain" description="T6SS Phospholipase effector Tle1-like catalytic" evidence="1">
    <location>
        <begin position="12"/>
        <end position="306"/>
    </location>
</feature>
<reference evidence="2 3" key="1">
    <citation type="journal article" date="2015" name="Fungal Genet. Biol.">
        <title>Evolution of novel wood decay mechanisms in Agaricales revealed by the genome sequences of Fistulina hepatica and Cylindrobasidium torrendii.</title>
        <authorList>
            <person name="Floudas D."/>
            <person name="Held B.W."/>
            <person name="Riley R."/>
            <person name="Nagy L.G."/>
            <person name="Koehler G."/>
            <person name="Ransdell A.S."/>
            <person name="Younus H."/>
            <person name="Chow J."/>
            <person name="Chiniquy J."/>
            <person name="Lipzen A."/>
            <person name="Tritt A."/>
            <person name="Sun H."/>
            <person name="Haridas S."/>
            <person name="LaButti K."/>
            <person name="Ohm R.A."/>
            <person name="Kues U."/>
            <person name="Blanchette R.A."/>
            <person name="Grigoriev I.V."/>
            <person name="Minto R.E."/>
            <person name="Hibbett D.S."/>
        </authorList>
    </citation>
    <scope>NUCLEOTIDE SEQUENCE [LARGE SCALE GENOMIC DNA]</scope>
    <source>
        <strain evidence="2 3">FP15055 ss-10</strain>
    </source>
</reference>
<proteinExistence type="predicted"/>
<dbReference type="SUPFAM" id="SSF53474">
    <property type="entry name" value="alpha/beta-Hydrolases"/>
    <property type="match status" value="1"/>
</dbReference>
<dbReference type="EMBL" id="KN880448">
    <property type="protein sequence ID" value="KIY71947.1"/>
    <property type="molecule type" value="Genomic_DNA"/>
</dbReference>
<evidence type="ECO:0000259" key="1">
    <source>
        <dbReference type="Pfam" id="PF09994"/>
    </source>
</evidence>
<dbReference type="InterPro" id="IPR018712">
    <property type="entry name" value="Tle1-like_cat"/>
</dbReference>
<evidence type="ECO:0000313" key="2">
    <source>
        <dbReference type="EMBL" id="KIY71947.1"/>
    </source>
</evidence>
<organism evidence="2 3">
    <name type="scientific">Cylindrobasidium torrendii FP15055 ss-10</name>
    <dbReference type="NCBI Taxonomy" id="1314674"/>
    <lineage>
        <taxon>Eukaryota</taxon>
        <taxon>Fungi</taxon>
        <taxon>Dikarya</taxon>
        <taxon>Basidiomycota</taxon>
        <taxon>Agaricomycotina</taxon>
        <taxon>Agaricomycetes</taxon>
        <taxon>Agaricomycetidae</taxon>
        <taxon>Agaricales</taxon>
        <taxon>Marasmiineae</taxon>
        <taxon>Physalacriaceae</taxon>
        <taxon>Cylindrobasidium</taxon>
    </lineage>
</organism>
<keyword evidence="3" id="KW-1185">Reference proteome</keyword>
<dbReference type="STRING" id="1314674.A0A0D7BNB1"/>
<accession>A0A0D7BNB1</accession>
<name>A0A0D7BNB1_9AGAR</name>
<dbReference type="Pfam" id="PF09994">
    <property type="entry name" value="T6SS_Tle1-like_cat"/>
    <property type="match status" value="1"/>
</dbReference>
<dbReference type="PANTHER" id="PTHR33840">
    <property type="match status" value="1"/>
</dbReference>
<dbReference type="PANTHER" id="PTHR33840:SF2">
    <property type="entry name" value="TLE1 PHOSPHOLIPASE DOMAIN-CONTAINING PROTEIN"/>
    <property type="match status" value="1"/>
</dbReference>
<dbReference type="OrthoDB" id="3162439at2759"/>
<dbReference type="AlphaFoldDB" id="A0A0D7BNB1"/>
<protein>
    <recommendedName>
        <fullName evidence="1">T6SS Phospholipase effector Tle1-like catalytic domain-containing protein</fullName>
    </recommendedName>
</protein>
<sequence length="403" mass="45362">MSDISTPTARPKTLVLCLDGTTNHFGVHNTNVVRFFGMLKKDVAEEQVCYYQPGIGTFFDPGTVSPYLDIAAKILDSAIACYVDQHIMNAYRFIMNNYTPGDKIAIFGFSRGAYTARALAGMVHKIGLLPKDNGEHLPFAYQLYALEDPVNVELARGFKKTFCMDIQIDFVGVWDTVASVGLLYSRTLPFTNSNKSIKVFRHALALDERRARFKPNLFHVKQQKTDTSDFISVLKNRLFFNLNPFDRLVAPPDTSADDDDEESERPDTDVREVWFVGAHEDVGGGADLNFVKGRLCNIALRWMVEEVIQSNCGIIFQKDALRDIGLVDDPLVKVVHEYPGVTAGSKAEKDAETMRNIDKKDAVRPIHDSLKMLPLSAFWWLLEALPTTFKWQDGEGNWHTKIA</sequence>
<evidence type="ECO:0000313" key="3">
    <source>
        <dbReference type="Proteomes" id="UP000054007"/>
    </source>
</evidence>